<dbReference type="EMBL" id="LN713927">
    <property type="protein sequence ID" value="CEK42566.1"/>
    <property type="molecule type" value="Genomic_DNA"/>
</dbReference>
<proteinExistence type="predicted"/>
<accession>A0A0G4E5Q1</accession>
<reference evidence="1" key="2">
    <citation type="submission" date="2015-06" db="EMBL/GenBank/DDBJ databases">
        <title>Environmentally co-occuring mercury resistance plasmids are genetically and phenotypically diverse and confer variable context-dependent fitness effects.</title>
        <authorList>
            <person name="Hall J.P.J."/>
            <person name="Harrison E."/>
            <person name="Lilley A.K."/>
            <person name="Paterson S."/>
            <person name="Spiers A.J."/>
            <person name="Brockhurst M.A."/>
        </authorList>
    </citation>
    <scope>NUCLEOTIDE SEQUENCE [LARGE SCALE GENOMIC DNA]</scope>
    <source>
        <strain evidence="1">SBW25</strain>
        <plasmid evidence="1">pQBR55</plasmid>
    </source>
</reference>
<dbReference type="AlphaFoldDB" id="A0A0G4E5Q1"/>
<evidence type="ECO:0000313" key="1">
    <source>
        <dbReference type="EMBL" id="CEK42566.1"/>
    </source>
</evidence>
<organism evidence="1">
    <name type="scientific">Pseudomonas fluorescens (strain SBW25)</name>
    <dbReference type="NCBI Taxonomy" id="216595"/>
    <lineage>
        <taxon>Bacteria</taxon>
        <taxon>Pseudomonadati</taxon>
        <taxon>Pseudomonadota</taxon>
        <taxon>Gammaproteobacteria</taxon>
        <taxon>Pseudomonadales</taxon>
        <taxon>Pseudomonadaceae</taxon>
        <taxon>Pseudomonas</taxon>
    </lineage>
</organism>
<keyword evidence="1" id="KW-0614">Plasmid</keyword>
<gene>
    <name evidence="1" type="ORF">PQBR55_0187</name>
</gene>
<geneLocation type="plasmid" evidence="1">
    <name>pQBR55</name>
</geneLocation>
<reference evidence="1" key="1">
    <citation type="submission" date="2014-12" db="EMBL/GenBank/DDBJ databases">
        <authorList>
            <person name="Hall J."/>
        </authorList>
    </citation>
    <scope>NUCLEOTIDE SEQUENCE [LARGE SCALE GENOMIC DNA]</scope>
    <source>
        <strain evidence="1">SBW25</strain>
        <plasmid evidence="1">pQBR55</plasmid>
    </source>
</reference>
<protein>
    <submittedName>
        <fullName evidence="1">Uncharacterized protein</fullName>
    </submittedName>
</protein>
<name>A0A0G4E5Q1_PSEFS</name>
<sequence>MAFVVLLGAPEAEMGRLGTKLSVAILLEYREAQKSSLLHGLTLHS</sequence>